<evidence type="ECO:0000313" key="3">
    <source>
        <dbReference type="Proteomes" id="UP000246740"/>
    </source>
</evidence>
<reference evidence="2 3" key="1">
    <citation type="journal article" date="2018" name="Mol. Biol. Evol.">
        <title>Broad Genomic Sampling Reveals a Smut Pathogenic Ancestry of the Fungal Clade Ustilaginomycotina.</title>
        <authorList>
            <person name="Kijpornyongpan T."/>
            <person name="Mondo S.J."/>
            <person name="Barry K."/>
            <person name="Sandor L."/>
            <person name="Lee J."/>
            <person name="Lipzen A."/>
            <person name="Pangilinan J."/>
            <person name="LaButti K."/>
            <person name="Hainaut M."/>
            <person name="Henrissat B."/>
            <person name="Grigoriev I.V."/>
            <person name="Spatafora J.W."/>
            <person name="Aime M.C."/>
        </authorList>
    </citation>
    <scope>NUCLEOTIDE SEQUENCE [LARGE SCALE GENOMIC DNA]</scope>
    <source>
        <strain evidence="2 3">MCA 3645</strain>
    </source>
</reference>
<evidence type="ECO:0000256" key="1">
    <source>
        <dbReference type="SAM" id="MobiDB-lite"/>
    </source>
</evidence>
<accession>A0A317XZZ0</accession>
<organism evidence="2 3">
    <name type="scientific">Testicularia cyperi</name>
    <dbReference type="NCBI Taxonomy" id="1882483"/>
    <lineage>
        <taxon>Eukaryota</taxon>
        <taxon>Fungi</taxon>
        <taxon>Dikarya</taxon>
        <taxon>Basidiomycota</taxon>
        <taxon>Ustilaginomycotina</taxon>
        <taxon>Ustilaginomycetes</taxon>
        <taxon>Ustilaginales</taxon>
        <taxon>Anthracoideaceae</taxon>
        <taxon>Testicularia</taxon>
    </lineage>
</organism>
<dbReference type="InParanoid" id="A0A317XZZ0"/>
<proteinExistence type="predicted"/>
<feature type="compositionally biased region" description="Polar residues" evidence="1">
    <location>
        <begin position="1"/>
        <end position="13"/>
    </location>
</feature>
<evidence type="ECO:0000313" key="2">
    <source>
        <dbReference type="EMBL" id="PWZ03510.1"/>
    </source>
</evidence>
<feature type="region of interest" description="Disordered" evidence="1">
    <location>
        <begin position="1"/>
        <end position="40"/>
    </location>
</feature>
<sequence length="120" mass="12935">MSNLRSLQSSSRPSCRARMPHARHASCGATGGSGAEKSKKASAKPQHAYCIRMCQSCTCTHASVLTRRLAHTQAGLSALVCLLLNFLCRPANLAVDDRAISLLYANLASLCQFDFCPQDH</sequence>
<keyword evidence="3" id="KW-1185">Reference proteome</keyword>
<dbReference type="EMBL" id="KZ819188">
    <property type="protein sequence ID" value="PWZ03510.1"/>
    <property type="molecule type" value="Genomic_DNA"/>
</dbReference>
<dbReference type="AlphaFoldDB" id="A0A317XZZ0"/>
<gene>
    <name evidence="2" type="ORF">BCV70DRAFT_197720</name>
</gene>
<protein>
    <submittedName>
        <fullName evidence="2">Uncharacterized protein</fullName>
    </submittedName>
</protein>
<name>A0A317XZZ0_9BASI</name>
<dbReference type="Proteomes" id="UP000246740">
    <property type="component" value="Unassembled WGS sequence"/>
</dbReference>